<evidence type="ECO:0000313" key="3">
    <source>
        <dbReference type="Proteomes" id="UP000198850"/>
    </source>
</evidence>
<evidence type="ECO:0000313" key="2">
    <source>
        <dbReference type="EMBL" id="SEB05860.1"/>
    </source>
</evidence>
<sequence length="218" mass="23552">MIANSSNKQIYSLLKTNKADAMKKSNLLPIALILISMTYACNSNPEKAQDANSAAADSFPAYDSDTSIKNPADTSGNTVTTFALKAGAGGTMEVELGNIAQQNAKSSRVKIFGAMMIRDHTKANKELTTLAAGKNILIPSKLPDDIQTHIDEMKKLKGTEFDKHYMDMMTDDHKEDIDLFEKAAKSLPDATLKAFAAKTLPTLKMHLDSAKAINGAVK</sequence>
<dbReference type="InterPro" id="IPR012347">
    <property type="entry name" value="Ferritin-like"/>
</dbReference>
<reference evidence="2 3" key="1">
    <citation type="submission" date="2016-10" db="EMBL/GenBank/DDBJ databases">
        <authorList>
            <person name="de Groot N.N."/>
        </authorList>
    </citation>
    <scope>NUCLEOTIDE SEQUENCE [LARGE SCALE GENOMIC DNA]</scope>
    <source>
        <strain evidence="2 3">DSM 19033</strain>
    </source>
</reference>
<keyword evidence="3" id="KW-1185">Reference proteome</keyword>
<dbReference type="Gene3D" id="1.20.1260.10">
    <property type="match status" value="1"/>
</dbReference>
<organism evidence="2 3">
    <name type="scientific">Pedobacter hartonius</name>
    <dbReference type="NCBI Taxonomy" id="425514"/>
    <lineage>
        <taxon>Bacteria</taxon>
        <taxon>Pseudomonadati</taxon>
        <taxon>Bacteroidota</taxon>
        <taxon>Sphingobacteriia</taxon>
        <taxon>Sphingobacteriales</taxon>
        <taxon>Sphingobacteriaceae</taxon>
        <taxon>Pedobacter</taxon>
    </lineage>
</organism>
<dbReference type="Pfam" id="PF13628">
    <property type="entry name" value="DUF4142"/>
    <property type="match status" value="1"/>
</dbReference>
<feature type="domain" description="DUF4142" evidence="1">
    <location>
        <begin position="80"/>
        <end position="213"/>
    </location>
</feature>
<dbReference type="PANTHER" id="PTHR38593">
    <property type="entry name" value="BLR2558 PROTEIN"/>
    <property type="match status" value="1"/>
</dbReference>
<dbReference type="PANTHER" id="PTHR38593:SF1">
    <property type="entry name" value="BLR2558 PROTEIN"/>
    <property type="match status" value="1"/>
</dbReference>
<dbReference type="Proteomes" id="UP000198850">
    <property type="component" value="Unassembled WGS sequence"/>
</dbReference>
<proteinExistence type="predicted"/>
<dbReference type="STRING" id="425514.SAMN05443550_109114"/>
<dbReference type="EMBL" id="FNRA01000009">
    <property type="protein sequence ID" value="SEB05860.1"/>
    <property type="molecule type" value="Genomic_DNA"/>
</dbReference>
<protein>
    <submittedName>
        <fullName evidence="2">Putative membrane protein</fullName>
    </submittedName>
</protein>
<gene>
    <name evidence="2" type="ORF">SAMN05443550_109114</name>
</gene>
<accession>A0A1H4GA22</accession>
<evidence type="ECO:0000259" key="1">
    <source>
        <dbReference type="Pfam" id="PF13628"/>
    </source>
</evidence>
<name>A0A1H4GA22_9SPHI</name>
<dbReference type="InterPro" id="IPR025419">
    <property type="entry name" value="DUF4142"/>
</dbReference>
<dbReference type="AlphaFoldDB" id="A0A1H4GA22"/>